<keyword evidence="3" id="KW-1185">Reference proteome</keyword>
<accession>A0A0V0ZJ76</accession>
<sequence>MPHFCQMMSKVKIDRKARKIFIKGSTITSNASADSDEIVEEKIVEKLVEETQANADIERKLQALDRLKKLNFDFKSKHGINPLATVPVKQNLVHVVEYRSEGDRSFVNEPNCRGLDKDERLDLKTRSRTPTDETSQHERRISSKRTSHFNNDEFQSLQEKHNLHLETSNTSGHIFQQTYFGTSVYPGSNYFDDRQHDHNSTTLHSMIYKAELFGESCESPFISTPPIGFVEAWLPFVPLSFQQGIPNIGPCVELNSQLIPEQRAEIGTGQRVADNEVEVTAVLDREDLAAFRKILHDFRKKKSSQLQKKVSYNCDENTCLNLQLMKDSCLPMAELKSVADMASAQTPKLRCAVTLDKDQSRHQRHLFFYGDPTMISMSDGKVVSASKGKALEQLFATLSKKASQLLISVPRYEMSPRYQALCCMFFKGYLTGAVDSNNPDLKDVYDGRYPNSSKDSSCADK</sequence>
<reference evidence="2 3" key="1">
    <citation type="submission" date="2015-01" db="EMBL/GenBank/DDBJ databases">
        <title>Evolution of Trichinella species and genotypes.</title>
        <authorList>
            <person name="Korhonen P.K."/>
            <person name="Edoardo P."/>
            <person name="Giuseppe L.R."/>
            <person name="Gasser R.B."/>
        </authorList>
    </citation>
    <scope>NUCLEOTIDE SEQUENCE [LARGE SCALE GENOMIC DNA]</scope>
    <source>
        <strain evidence="2">ISS2496</strain>
    </source>
</reference>
<dbReference type="Proteomes" id="UP000054783">
    <property type="component" value="Unassembled WGS sequence"/>
</dbReference>
<feature type="compositionally biased region" description="Basic and acidic residues" evidence="1">
    <location>
        <begin position="117"/>
        <end position="141"/>
    </location>
</feature>
<protein>
    <submittedName>
        <fullName evidence="2">Uncharacterized protein</fullName>
    </submittedName>
</protein>
<evidence type="ECO:0000313" key="3">
    <source>
        <dbReference type="Proteomes" id="UP000054783"/>
    </source>
</evidence>
<dbReference type="EMBL" id="JYDQ01000164">
    <property type="protein sequence ID" value="KRY12484.1"/>
    <property type="molecule type" value="Genomic_DNA"/>
</dbReference>
<proteinExistence type="predicted"/>
<evidence type="ECO:0000256" key="1">
    <source>
        <dbReference type="SAM" id="MobiDB-lite"/>
    </source>
</evidence>
<feature type="region of interest" description="Disordered" evidence="1">
    <location>
        <begin position="117"/>
        <end position="150"/>
    </location>
</feature>
<dbReference type="AlphaFoldDB" id="A0A0V0ZJ76"/>
<evidence type="ECO:0000313" key="2">
    <source>
        <dbReference type="EMBL" id="KRY12484.1"/>
    </source>
</evidence>
<organism evidence="2 3">
    <name type="scientific">Trichinella patagoniensis</name>
    <dbReference type="NCBI Taxonomy" id="990121"/>
    <lineage>
        <taxon>Eukaryota</taxon>
        <taxon>Metazoa</taxon>
        <taxon>Ecdysozoa</taxon>
        <taxon>Nematoda</taxon>
        <taxon>Enoplea</taxon>
        <taxon>Dorylaimia</taxon>
        <taxon>Trichinellida</taxon>
        <taxon>Trichinellidae</taxon>
        <taxon>Trichinella</taxon>
    </lineage>
</organism>
<gene>
    <name evidence="2" type="ORF">T12_2074</name>
</gene>
<comment type="caution">
    <text evidence="2">The sequence shown here is derived from an EMBL/GenBank/DDBJ whole genome shotgun (WGS) entry which is preliminary data.</text>
</comment>
<name>A0A0V0ZJ76_9BILA</name>